<keyword evidence="3" id="KW-0812">Transmembrane</keyword>
<dbReference type="GO" id="GO:0004252">
    <property type="term" value="F:serine-type endopeptidase activity"/>
    <property type="evidence" value="ECO:0007669"/>
    <property type="project" value="InterPro"/>
</dbReference>
<dbReference type="GO" id="GO:0006508">
    <property type="term" value="P:proteolysis"/>
    <property type="evidence" value="ECO:0007669"/>
    <property type="project" value="UniProtKB-KW"/>
</dbReference>
<dbReference type="Gene3D" id="2.30.42.10">
    <property type="match status" value="1"/>
</dbReference>
<evidence type="ECO:0000256" key="2">
    <source>
        <dbReference type="ARBA" id="ARBA00022801"/>
    </source>
</evidence>
<evidence type="ECO:0000259" key="4">
    <source>
        <dbReference type="PROSITE" id="PS50106"/>
    </source>
</evidence>
<dbReference type="SMART" id="SM00228">
    <property type="entry name" value="PDZ"/>
    <property type="match status" value="1"/>
</dbReference>
<sequence>MMGRKKRMENNSLISKKGIIVLIIANFVLGFVGGLMALSTVAQSGKLQNILGVKELTEKAKTASVSNQKIVLEESSAIIDATKKVSDAVVSISTTNNITDFFGQTYQQKGGGTGFIITSDGIIATNKHVVSEENADYTIITADGKSYKPKILAKDISSDLAVLKIEANGLPVVDLGDSSKLEVGQWVVAIGNALGEFDNTVTVGVISAKERQIKASSSPSGATEQLTGLLQTDAAINPGNSGGPLVNMAGQVIGVNTAIVGNAQNIGFAIPINSVKKTIDQVRTTGKIVRPYIGIRYIPITKEVAQLNNLPINYGVIIVGGQGEAAVLSNSPASKAGLKEGDIIEEINGQIIDETHQLVQQLSNHNVGEEIELKIRRNNKEFNVKVTLEEYIN</sequence>
<dbReference type="PRINTS" id="PR00834">
    <property type="entry name" value="PROTEASES2C"/>
</dbReference>
<keyword evidence="3" id="KW-1133">Transmembrane helix</keyword>
<dbReference type="Proteomes" id="UP000230137">
    <property type="component" value="Unassembled WGS sequence"/>
</dbReference>
<dbReference type="Gene3D" id="2.40.10.120">
    <property type="match status" value="1"/>
</dbReference>
<name>A0A2M7W4P9_9BACT</name>
<dbReference type="CDD" id="cd06779">
    <property type="entry name" value="cpPDZ_Deg_HtrA-like"/>
    <property type="match status" value="1"/>
</dbReference>
<organism evidence="5 6">
    <name type="scientific">Candidatus Berkelbacteria bacterium CG_4_10_14_0_2_um_filter_35_9_33_12</name>
    <dbReference type="NCBI Taxonomy" id="1974499"/>
    <lineage>
        <taxon>Bacteria</taxon>
        <taxon>Candidatus Berkelbacteria</taxon>
    </lineage>
</organism>
<dbReference type="InterPro" id="IPR001478">
    <property type="entry name" value="PDZ"/>
</dbReference>
<dbReference type="Pfam" id="PF13180">
    <property type="entry name" value="PDZ_2"/>
    <property type="match status" value="1"/>
</dbReference>
<dbReference type="PANTHER" id="PTHR43343">
    <property type="entry name" value="PEPTIDASE S12"/>
    <property type="match status" value="1"/>
</dbReference>
<dbReference type="SUPFAM" id="SSF50494">
    <property type="entry name" value="Trypsin-like serine proteases"/>
    <property type="match status" value="1"/>
</dbReference>
<evidence type="ECO:0000256" key="1">
    <source>
        <dbReference type="ARBA" id="ARBA00022670"/>
    </source>
</evidence>
<keyword evidence="1" id="KW-0645">Protease</keyword>
<dbReference type="AlphaFoldDB" id="A0A2M7W4P9"/>
<feature type="transmembrane region" description="Helical" evidence="3">
    <location>
        <begin position="20"/>
        <end position="42"/>
    </location>
</feature>
<dbReference type="InterPro" id="IPR001940">
    <property type="entry name" value="Peptidase_S1C"/>
</dbReference>
<keyword evidence="2" id="KW-0378">Hydrolase</keyword>
<accession>A0A2M7W4P9</accession>
<dbReference type="PROSITE" id="PS50106">
    <property type="entry name" value="PDZ"/>
    <property type="match status" value="1"/>
</dbReference>
<comment type="caution">
    <text evidence="5">The sequence shown here is derived from an EMBL/GenBank/DDBJ whole genome shotgun (WGS) entry which is preliminary data.</text>
</comment>
<dbReference type="InterPro" id="IPR036034">
    <property type="entry name" value="PDZ_sf"/>
</dbReference>
<dbReference type="InterPro" id="IPR009003">
    <property type="entry name" value="Peptidase_S1_PA"/>
</dbReference>
<evidence type="ECO:0000256" key="3">
    <source>
        <dbReference type="SAM" id="Phobius"/>
    </source>
</evidence>
<proteinExistence type="predicted"/>
<dbReference type="SUPFAM" id="SSF50156">
    <property type="entry name" value="PDZ domain-like"/>
    <property type="match status" value="1"/>
</dbReference>
<evidence type="ECO:0000313" key="5">
    <source>
        <dbReference type="EMBL" id="PJA20639.1"/>
    </source>
</evidence>
<dbReference type="PANTHER" id="PTHR43343:SF3">
    <property type="entry name" value="PROTEASE DO-LIKE 8, CHLOROPLASTIC"/>
    <property type="match status" value="1"/>
</dbReference>
<gene>
    <name evidence="5" type="ORF">COX60_01155</name>
</gene>
<reference evidence="6" key="1">
    <citation type="submission" date="2017-09" db="EMBL/GenBank/DDBJ databases">
        <title>Depth-based differentiation of microbial function through sediment-hosted aquifers and enrichment of novel symbionts in the deep terrestrial subsurface.</title>
        <authorList>
            <person name="Probst A.J."/>
            <person name="Ladd B."/>
            <person name="Jarett J.K."/>
            <person name="Geller-Mcgrath D.E."/>
            <person name="Sieber C.M.K."/>
            <person name="Emerson J.B."/>
            <person name="Anantharaman K."/>
            <person name="Thomas B.C."/>
            <person name="Malmstrom R."/>
            <person name="Stieglmeier M."/>
            <person name="Klingl A."/>
            <person name="Woyke T."/>
            <person name="Ryan C.M."/>
            <person name="Banfield J.F."/>
        </authorList>
    </citation>
    <scope>NUCLEOTIDE SEQUENCE [LARGE SCALE GENOMIC DNA]</scope>
</reference>
<dbReference type="Pfam" id="PF13365">
    <property type="entry name" value="Trypsin_2"/>
    <property type="match status" value="1"/>
</dbReference>
<keyword evidence="3" id="KW-0472">Membrane</keyword>
<dbReference type="InterPro" id="IPR051201">
    <property type="entry name" value="Chloro_Bact_Ser_Proteases"/>
</dbReference>
<feature type="domain" description="PDZ" evidence="4">
    <location>
        <begin position="297"/>
        <end position="379"/>
    </location>
</feature>
<dbReference type="EMBL" id="PFQF01000021">
    <property type="protein sequence ID" value="PJA20639.1"/>
    <property type="molecule type" value="Genomic_DNA"/>
</dbReference>
<evidence type="ECO:0000313" key="6">
    <source>
        <dbReference type="Proteomes" id="UP000230137"/>
    </source>
</evidence>
<protein>
    <recommendedName>
        <fullName evidence="4">PDZ domain-containing protein</fullName>
    </recommendedName>
</protein>